<organism evidence="8">
    <name type="scientific">Microbotryum lychnidis-dioicae (strain p1A1 Lamole / MvSl-1064)</name>
    <name type="common">Anther smut fungus</name>
    <dbReference type="NCBI Taxonomy" id="683840"/>
    <lineage>
        <taxon>Eukaryota</taxon>
        <taxon>Fungi</taxon>
        <taxon>Dikarya</taxon>
        <taxon>Basidiomycota</taxon>
        <taxon>Pucciniomycotina</taxon>
        <taxon>Microbotryomycetes</taxon>
        <taxon>Microbotryales</taxon>
        <taxon>Microbotryaceae</taxon>
        <taxon>Microbotryum</taxon>
    </lineage>
</organism>
<dbReference type="EMBL" id="GL541654">
    <property type="protein sequence ID" value="KDE07975.1"/>
    <property type="molecule type" value="Genomic_DNA"/>
</dbReference>
<evidence type="ECO:0000313" key="9">
    <source>
        <dbReference type="EnsemblFungi" id="MVLG_01881T0"/>
    </source>
</evidence>
<dbReference type="OMA" id="ENQWING"/>
<comment type="function">
    <text evidence="6">Component of the Mediator complex, a coactivator involved in the regulated transcription of nearly all RNA polymerase II-dependent genes. Mediator functions as a bridge to convey information from gene-specific regulatory proteins to the basal RNA polymerase II transcription machinery. Mediator is recruited to promoters by direct interactions with regulatory proteins and serves as a scaffold for the assembly of a functional preinitiation complex with RNA polymerase II and the general transcription factors.</text>
</comment>
<evidence type="ECO:0000256" key="1">
    <source>
        <dbReference type="ARBA" id="ARBA00004123"/>
    </source>
</evidence>
<dbReference type="STRING" id="683840.U5H3G2"/>
<keyword evidence="4 6" id="KW-0804">Transcription</keyword>
<evidence type="ECO:0000256" key="7">
    <source>
        <dbReference type="SAM" id="MobiDB-lite"/>
    </source>
</evidence>
<dbReference type="EMBL" id="AEIJ01000184">
    <property type="status" value="NOT_ANNOTATED_CDS"/>
    <property type="molecule type" value="Genomic_DNA"/>
</dbReference>
<feature type="region of interest" description="Disordered" evidence="7">
    <location>
        <begin position="166"/>
        <end position="210"/>
    </location>
</feature>
<dbReference type="GO" id="GO:0016592">
    <property type="term" value="C:mediator complex"/>
    <property type="evidence" value="ECO:0007669"/>
    <property type="project" value="InterPro"/>
</dbReference>
<keyword evidence="5 6" id="KW-0539">Nucleus</keyword>
<dbReference type="EnsemblFungi" id="MVLG_01881T0">
    <property type="protein sequence ID" value="MVLG_01881T0"/>
    <property type="gene ID" value="MVLG_01881"/>
</dbReference>
<evidence type="ECO:0000256" key="2">
    <source>
        <dbReference type="ARBA" id="ARBA00005389"/>
    </source>
</evidence>
<keyword evidence="10" id="KW-1185">Reference proteome</keyword>
<protein>
    <recommendedName>
        <fullName evidence="6">Mediator of RNA polymerase II transcription subunit 10</fullName>
    </recommendedName>
    <alternativeName>
        <fullName evidence="6">Mediator complex subunit 10</fullName>
    </alternativeName>
</protein>
<keyword evidence="3 6" id="KW-0805">Transcription regulation</keyword>
<evidence type="ECO:0000256" key="6">
    <source>
        <dbReference type="RuleBase" id="RU364146"/>
    </source>
</evidence>
<dbReference type="OrthoDB" id="337270at2759"/>
<evidence type="ECO:0000256" key="4">
    <source>
        <dbReference type="ARBA" id="ARBA00023163"/>
    </source>
</evidence>
<comment type="similarity">
    <text evidence="2 6">Belongs to the Mediator complex subunit 10 family.</text>
</comment>
<reference evidence="9" key="4">
    <citation type="submission" date="2015-06" db="UniProtKB">
        <authorList>
            <consortium name="EnsemblFungi"/>
        </authorList>
    </citation>
    <scope>IDENTIFICATION</scope>
</reference>
<comment type="subcellular location">
    <subcellularLocation>
        <location evidence="1 6">Nucleus</location>
    </subcellularLocation>
</comment>
<dbReference type="EnsemblFungi" id="MVLG_01881T1">
    <property type="protein sequence ID" value="MVLG_01881T1"/>
    <property type="gene ID" value="MVLG_01881"/>
</dbReference>
<dbReference type="AlphaFoldDB" id="U5H3G2"/>
<evidence type="ECO:0000256" key="3">
    <source>
        <dbReference type="ARBA" id="ARBA00023015"/>
    </source>
</evidence>
<dbReference type="Proteomes" id="UP000017200">
    <property type="component" value="Unassembled WGS sequence"/>
</dbReference>
<sequence length="210" mass="22505">MTVDALGVSSPDAEHHHSARGHTMAGEGTRPTYAIEQTLEQLLQSLLEMGICASDVQESALSSTPGGVASGYPGGLMGRKVSQTMEQLTKLYSYSGTVQDVMIPLEVVNFVDQGKNPHMYTREFIERVAGENMYTNGMLSAVSDYRDILTSSLGDAFPELVNHIRASPHPAGRSAGEEGPQVKQENGTHAMDGNDAQLGSNHETGVKMEP</sequence>
<dbReference type="EMBL" id="GL541654">
    <property type="protein sequence ID" value="KDE07976.1"/>
    <property type="molecule type" value="Genomic_DNA"/>
</dbReference>
<dbReference type="InterPro" id="IPR019145">
    <property type="entry name" value="Mediator_Med10"/>
</dbReference>
<reference evidence="8 10" key="3">
    <citation type="journal article" date="2015" name="BMC Genomics">
        <title>Sex and parasites: genomic and transcriptomic analysis of Microbotryum lychnidis-dioicae, the biotrophic and plant-castrating anther smut fungus.</title>
        <authorList>
            <person name="Perlin M.H."/>
            <person name="Amselem J."/>
            <person name="Fontanillas E."/>
            <person name="Toh S.S."/>
            <person name="Chen Z."/>
            <person name="Goldberg J."/>
            <person name="Duplessis S."/>
            <person name="Henrissat B."/>
            <person name="Young S."/>
            <person name="Zeng Q."/>
            <person name="Aguileta G."/>
            <person name="Petit E."/>
            <person name="Badouin H."/>
            <person name="Andrews J."/>
            <person name="Razeeq D."/>
            <person name="Gabaldon T."/>
            <person name="Quesneville H."/>
            <person name="Giraud T."/>
            <person name="Hood M.E."/>
            <person name="Schultz D.J."/>
            <person name="Cuomo C.A."/>
        </authorList>
    </citation>
    <scope>NUCLEOTIDE SEQUENCE [LARGE SCALE GENOMIC DNA]</scope>
    <source>
        <strain evidence="10">p1A1 Lamole</strain>
        <strain evidence="8">P1A1 Lamole</strain>
    </source>
</reference>
<dbReference type="GO" id="GO:0003712">
    <property type="term" value="F:transcription coregulator activity"/>
    <property type="evidence" value="ECO:0007669"/>
    <property type="project" value="InterPro"/>
</dbReference>
<dbReference type="Pfam" id="PF09748">
    <property type="entry name" value="Med10"/>
    <property type="match status" value="1"/>
</dbReference>
<reference evidence="10" key="1">
    <citation type="submission" date="2010-11" db="EMBL/GenBank/DDBJ databases">
        <title>The genome sequence of Microbotryum violaceum strain p1A1 Lamole.</title>
        <authorList>
            <person name="Cuomo C."/>
            <person name="Perlin M."/>
            <person name="Young S.K."/>
            <person name="Zeng Q."/>
            <person name="Gargeya S."/>
            <person name="Alvarado L."/>
            <person name="Berlin A."/>
            <person name="Chapman S.B."/>
            <person name="Chen Z."/>
            <person name="Freedman E."/>
            <person name="Gellesch M."/>
            <person name="Goldberg J."/>
            <person name="Griggs A."/>
            <person name="Gujja S."/>
            <person name="Heilman E."/>
            <person name="Heiman D."/>
            <person name="Howarth C."/>
            <person name="Mehta T."/>
            <person name="Neiman D."/>
            <person name="Pearson M."/>
            <person name="Roberts A."/>
            <person name="Saif S."/>
            <person name="Shea T."/>
            <person name="Shenoy N."/>
            <person name="Sisk P."/>
            <person name="Stolte C."/>
            <person name="Sykes S."/>
            <person name="White J."/>
            <person name="Yandava C."/>
            <person name="Haas B."/>
            <person name="Nusbaum C."/>
            <person name="Birren B."/>
        </authorList>
    </citation>
    <scope>NUCLEOTIDE SEQUENCE [LARGE SCALE GENOMIC DNA]</scope>
    <source>
        <strain evidence="10">p1A1 Lamole</strain>
    </source>
</reference>
<reference evidence="8" key="2">
    <citation type="submission" date="2010-11" db="EMBL/GenBank/DDBJ databases">
        <authorList>
            <consortium name="The Broad Institute Genome Sequencing Platform"/>
            <person name="Earl A."/>
            <person name="Ward D."/>
            <person name="Feldgarden M."/>
            <person name="Gevers D."/>
            <person name="Butler R."/>
            <person name="Young S.K."/>
            <person name="Zeng Q."/>
            <person name="Gargeya S."/>
            <person name="Fitzgerald M."/>
            <person name="Haas B."/>
            <person name="Abouelleil A."/>
            <person name="Alvarado L."/>
            <person name="Arachchi H.M."/>
            <person name="Berlin A."/>
            <person name="Brown A."/>
            <person name="Chapman S.B."/>
            <person name="Chen Z."/>
            <person name="Dunbar C."/>
            <person name="Freedman E."/>
            <person name="Gearin G."/>
            <person name="Gellesch M."/>
            <person name="Goldberg J."/>
            <person name="Griggs A."/>
            <person name="Gujja S."/>
            <person name="Heilman E."/>
            <person name="Heiman D."/>
            <person name="Howarth C."/>
            <person name="Larson L."/>
            <person name="Lui A."/>
            <person name="MacDonald P.J.P."/>
            <person name="Mehta T."/>
            <person name="Montmayeur A."/>
            <person name="Murphy C."/>
            <person name="Neiman D."/>
            <person name="Pearson M."/>
            <person name="Priest M."/>
            <person name="Roberts A."/>
            <person name="Saif S."/>
            <person name="Shea T."/>
            <person name="Shenoy N."/>
            <person name="Sisk P."/>
            <person name="Stolte C."/>
            <person name="Sykes S."/>
            <person name="White J."/>
            <person name="Yandava C."/>
            <person name="Wortman J."/>
            <person name="Nusbaum C."/>
            <person name="Birren B."/>
        </authorList>
    </citation>
    <scope>NUCLEOTIDE SEQUENCE</scope>
    <source>
        <strain evidence="8">P1A1 Lamole</strain>
    </source>
</reference>
<comment type="subunit">
    <text evidence="6">Component of the Mediator complex.</text>
</comment>
<name>U5H3G2_USTV1</name>
<proteinExistence type="inferred from homology"/>
<dbReference type="GO" id="GO:0006357">
    <property type="term" value="P:regulation of transcription by RNA polymerase II"/>
    <property type="evidence" value="ECO:0007669"/>
    <property type="project" value="InterPro"/>
</dbReference>
<evidence type="ECO:0000313" key="8">
    <source>
        <dbReference type="EMBL" id="KDE07976.1"/>
    </source>
</evidence>
<feature type="region of interest" description="Disordered" evidence="7">
    <location>
        <begin position="1"/>
        <end position="27"/>
    </location>
</feature>
<dbReference type="HOGENOM" id="CLU_124573_0_0_1"/>
<gene>
    <name evidence="6" type="primary">MED10</name>
    <name evidence="8" type="ORF">MVLG_01881</name>
</gene>
<evidence type="ECO:0000256" key="5">
    <source>
        <dbReference type="ARBA" id="ARBA00023242"/>
    </source>
</evidence>
<evidence type="ECO:0000313" key="10">
    <source>
        <dbReference type="Proteomes" id="UP000017200"/>
    </source>
</evidence>
<dbReference type="InParanoid" id="U5H3G2"/>
<keyword evidence="6" id="KW-0010">Activator</keyword>
<accession>U5H3G2</accession>